<dbReference type="PANTHER" id="PTHR33121">
    <property type="entry name" value="CYCLIC DI-GMP PHOSPHODIESTERASE PDEF"/>
    <property type="match status" value="1"/>
</dbReference>
<dbReference type="InterPro" id="IPR043128">
    <property type="entry name" value="Rev_trsase/Diguanyl_cyclase"/>
</dbReference>
<evidence type="ECO:0000259" key="3">
    <source>
        <dbReference type="PROSITE" id="PS50887"/>
    </source>
</evidence>
<dbReference type="CDD" id="cd01949">
    <property type="entry name" value="GGDEF"/>
    <property type="match status" value="1"/>
</dbReference>
<keyword evidence="1" id="KW-0472">Membrane</keyword>
<feature type="transmembrane region" description="Helical" evidence="1">
    <location>
        <begin position="7"/>
        <end position="28"/>
    </location>
</feature>
<dbReference type="InterPro" id="IPR029787">
    <property type="entry name" value="Nucleotide_cyclase"/>
</dbReference>
<organism evidence="4">
    <name type="scientific">Chitinibacter mangrovi</name>
    <dbReference type="NCBI Taxonomy" id="3153927"/>
    <lineage>
        <taxon>Bacteria</taxon>
        <taxon>Pseudomonadati</taxon>
        <taxon>Pseudomonadota</taxon>
        <taxon>Betaproteobacteria</taxon>
        <taxon>Neisseriales</taxon>
        <taxon>Chitinibacteraceae</taxon>
        <taxon>Chitinibacter</taxon>
    </lineage>
</organism>
<dbReference type="Gene3D" id="3.30.110.200">
    <property type="match status" value="1"/>
</dbReference>
<dbReference type="InterPro" id="IPR032244">
    <property type="entry name" value="LapD_MoxY_N"/>
</dbReference>
<dbReference type="Pfam" id="PF00990">
    <property type="entry name" value="GGDEF"/>
    <property type="match status" value="1"/>
</dbReference>
<evidence type="ECO:0000313" key="4">
    <source>
        <dbReference type="EMBL" id="XBL99202.1"/>
    </source>
</evidence>
<dbReference type="SUPFAM" id="SSF55073">
    <property type="entry name" value="Nucleotide cyclase"/>
    <property type="match status" value="1"/>
</dbReference>
<dbReference type="InterPro" id="IPR042461">
    <property type="entry name" value="LapD_MoxY_peri_C"/>
</dbReference>
<dbReference type="RefSeq" id="WP_348943636.1">
    <property type="nucleotide sequence ID" value="NZ_CP157355.1"/>
</dbReference>
<feature type="domain" description="GGDEF" evidence="3">
    <location>
        <begin position="263"/>
        <end position="390"/>
    </location>
</feature>
<evidence type="ECO:0000256" key="1">
    <source>
        <dbReference type="SAM" id="Phobius"/>
    </source>
</evidence>
<accession>A0AAU7F625</accession>
<dbReference type="KEGG" id="cmav:ABHF33_08930"/>
<name>A0AAU7F625_9NEIS</name>
<dbReference type="AlphaFoldDB" id="A0AAU7F625"/>
<sequence length="502" mass="56009">MSLFRQVWLMIIASALVAFIVALLISTFSARDYLQTQLYTQSSDTASALALSISQQANDPAMVELMTNALFDSGHFAWIRISDPHGKTIYEQYNRELPTKVPAWFVQRFPITVQPGEALISNGWKQAGKVQISAHSRFAYESLWANGKKLFFWMLFGGIFTGLLMNILLNRIRRPILQMMAQAAAISERKFIHVPPPPYIELRPMANAMNSMVARVKSMFDEQSAHIEQLKYDANRDSVTGLANRSFFMARLANLLSAEESLPDGTLFMLRLNNLAGLNRNLGREATDRLLMDLATRLAHYADSQDDWQAARLNGADFVLATPGLEDSPAFATQLLAEIGSLSPQVSNLLHIGYAEYELGDTISSLLSRTDAALARAEAHPHNAVCAAEFIHHKTNRSNTYWRERLQAAIEQNQLIATSFAVLDFSGQLLHHELMLRLPDPESGELHSVPGCSCRLPAASSFCLIWIWPPSGWHCNSWHNTSTIWQSILPRPRSATPASVAS</sequence>
<dbReference type="Pfam" id="PF16448">
    <property type="entry name" value="LapD_MoxY_N"/>
    <property type="match status" value="1"/>
</dbReference>
<dbReference type="Gene3D" id="6.20.270.20">
    <property type="entry name" value="LapD/MoxY periplasmic domain"/>
    <property type="match status" value="1"/>
</dbReference>
<gene>
    <name evidence="4" type="ORF">ABHF33_08930</name>
</gene>
<dbReference type="GO" id="GO:0016020">
    <property type="term" value="C:membrane"/>
    <property type="evidence" value="ECO:0007669"/>
    <property type="project" value="InterPro"/>
</dbReference>
<dbReference type="InterPro" id="IPR000160">
    <property type="entry name" value="GGDEF_dom"/>
</dbReference>
<dbReference type="SMART" id="SM00267">
    <property type="entry name" value="GGDEF"/>
    <property type="match status" value="1"/>
</dbReference>
<protein>
    <submittedName>
        <fullName evidence="4">LapD/MoxY N-terminal periplasmic domain-containing protein</fullName>
    </submittedName>
</protein>
<dbReference type="InterPro" id="IPR003660">
    <property type="entry name" value="HAMP_dom"/>
</dbReference>
<dbReference type="EMBL" id="CP157355">
    <property type="protein sequence ID" value="XBL99202.1"/>
    <property type="molecule type" value="Genomic_DNA"/>
</dbReference>
<evidence type="ECO:0000259" key="2">
    <source>
        <dbReference type="PROSITE" id="PS50885"/>
    </source>
</evidence>
<dbReference type="PANTHER" id="PTHR33121:SF70">
    <property type="entry name" value="SIGNALING PROTEIN YKOW"/>
    <property type="match status" value="1"/>
</dbReference>
<proteinExistence type="predicted"/>
<dbReference type="PROSITE" id="PS50885">
    <property type="entry name" value="HAMP"/>
    <property type="match status" value="1"/>
</dbReference>
<dbReference type="GO" id="GO:0007165">
    <property type="term" value="P:signal transduction"/>
    <property type="evidence" value="ECO:0007669"/>
    <property type="project" value="InterPro"/>
</dbReference>
<keyword evidence="1" id="KW-1133">Transmembrane helix</keyword>
<dbReference type="InterPro" id="IPR050706">
    <property type="entry name" value="Cyclic-di-GMP_PDE-like"/>
</dbReference>
<feature type="transmembrane region" description="Helical" evidence="1">
    <location>
        <begin position="150"/>
        <end position="169"/>
    </location>
</feature>
<dbReference type="Gene3D" id="3.30.70.270">
    <property type="match status" value="1"/>
</dbReference>
<feature type="domain" description="HAMP" evidence="2">
    <location>
        <begin position="170"/>
        <end position="221"/>
    </location>
</feature>
<keyword evidence="1" id="KW-0812">Transmembrane</keyword>
<reference evidence="4" key="1">
    <citation type="submission" date="2024-05" db="EMBL/GenBank/DDBJ databases">
        <authorList>
            <person name="Yang L."/>
            <person name="Pan L."/>
        </authorList>
    </citation>
    <scope>NUCLEOTIDE SEQUENCE</scope>
    <source>
        <strain evidence="4">FCG-7</strain>
    </source>
</reference>
<dbReference type="GO" id="GO:0071111">
    <property type="term" value="F:cyclic-guanylate-specific phosphodiesterase activity"/>
    <property type="evidence" value="ECO:0007669"/>
    <property type="project" value="InterPro"/>
</dbReference>
<dbReference type="PROSITE" id="PS50887">
    <property type="entry name" value="GGDEF"/>
    <property type="match status" value="1"/>
</dbReference>